<accession>A0A9W7WBF4</accession>
<protein>
    <submittedName>
        <fullName evidence="2">Uncharacterized protein</fullName>
    </submittedName>
</protein>
<evidence type="ECO:0000256" key="1">
    <source>
        <dbReference type="SAM" id="MobiDB-lite"/>
    </source>
</evidence>
<organism evidence="2 3">
    <name type="scientific">Triplophysa rosa</name>
    <name type="common">Cave loach</name>
    <dbReference type="NCBI Taxonomy" id="992332"/>
    <lineage>
        <taxon>Eukaryota</taxon>
        <taxon>Metazoa</taxon>
        <taxon>Chordata</taxon>
        <taxon>Craniata</taxon>
        <taxon>Vertebrata</taxon>
        <taxon>Euteleostomi</taxon>
        <taxon>Actinopterygii</taxon>
        <taxon>Neopterygii</taxon>
        <taxon>Teleostei</taxon>
        <taxon>Ostariophysi</taxon>
        <taxon>Cypriniformes</taxon>
        <taxon>Nemacheilidae</taxon>
        <taxon>Triplophysa</taxon>
    </lineage>
</organism>
<keyword evidence="3" id="KW-1185">Reference proteome</keyword>
<feature type="region of interest" description="Disordered" evidence="1">
    <location>
        <begin position="89"/>
        <end position="121"/>
    </location>
</feature>
<feature type="region of interest" description="Disordered" evidence="1">
    <location>
        <begin position="1"/>
        <end position="31"/>
    </location>
</feature>
<gene>
    <name evidence="2" type="ORF">IRJ41_019063</name>
</gene>
<evidence type="ECO:0000313" key="3">
    <source>
        <dbReference type="Proteomes" id="UP001059041"/>
    </source>
</evidence>
<comment type="caution">
    <text evidence="2">The sequence shown here is derived from an EMBL/GenBank/DDBJ whole genome shotgun (WGS) entry which is preliminary data.</text>
</comment>
<dbReference type="EMBL" id="JAFHDT010000023">
    <property type="protein sequence ID" value="KAI7792679.1"/>
    <property type="molecule type" value="Genomic_DNA"/>
</dbReference>
<proteinExistence type="predicted"/>
<sequence>MGTSARPPVLPWRVERRENPPPNEPGRPIGVGVFAKIPGKPSRSGRPGACNPEAVCNLHWLLLSYCSPIGSQDASSSCLCQMKSVRPGVDDSPVLHTPARDPASHLTAPESDCDPGNEASGAEDQITFAHPEPGCVGLTNSKFCGELGKHMFTGIFVA</sequence>
<dbReference type="Proteomes" id="UP001059041">
    <property type="component" value="Linkage Group LG23"/>
</dbReference>
<dbReference type="AlphaFoldDB" id="A0A9W7WBF4"/>
<reference evidence="2" key="1">
    <citation type="submission" date="2021-02" db="EMBL/GenBank/DDBJ databases">
        <title>Comparative genomics reveals that relaxation of natural selection precedes convergent phenotypic evolution of cavefish.</title>
        <authorList>
            <person name="Peng Z."/>
        </authorList>
    </citation>
    <scope>NUCLEOTIDE SEQUENCE</scope>
    <source>
        <tissue evidence="2">Muscle</tissue>
    </source>
</reference>
<evidence type="ECO:0000313" key="2">
    <source>
        <dbReference type="EMBL" id="KAI7792679.1"/>
    </source>
</evidence>
<name>A0A9W7WBF4_TRIRA</name>